<comment type="subcellular location">
    <subcellularLocation>
        <location evidence="1">Membrane</location>
    </subcellularLocation>
</comment>
<protein>
    <submittedName>
        <fullName evidence="13">SPOSA6832_01200-mRNA-1:cds</fullName>
    </submittedName>
</protein>
<feature type="transmembrane region" description="Helical" evidence="11">
    <location>
        <begin position="143"/>
        <end position="166"/>
    </location>
</feature>
<feature type="compositionally biased region" description="Low complexity" evidence="10">
    <location>
        <begin position="699"/>
        <end position="713"/>
    </location>
</feature>
<keyword evidence="8 11" id="KW-1133">Transmembrane helix</keyword>
<dbReference type="EMBL" id="CENE01000003">
    <property type="protein sequence ID" value="CEQ39657.1"/>
    <property type="molecule type" value="Genomic_DNA"/>
</dbReference>
<feature type="transmembrane region" description="Helical" evidence="11">
    <location>
        <begin position="104"/>
        <end position="122"/>
    </location>
</feature>
<evidence type="ECO:0000256" key="3">
    <source>
        <dbReference type="ARBA" id="ARBA00022679"/>
    </source>
</evidence>
<dbReference type="GO" id="GO:0061630">
    <property type="term" value="F:ubiquitin protein ligase activity"/>
    <property type="evidence" value="ECO:0007669"/>
    <property type="project" value="UniProtKB-EC"/>
</dbReference>
<dbReference type="InterPro" id="IPR013083">
    <property type="entry name" value="Znf_RING/FYVE/PHD"/>
</dbReference>
<feature type="compositionally biased region" description="Basic and acidic residues" evidence="10">
    <location>
        <begin position="319"/>
        <end position="332"/>
    </location>
</feature>
<evidence type="ECO:0000256" key="2">
    <source>
        <dbReference type="ARBA" id="ARBA00004906"/>
    </source>
</evidence>
<dbReference type="GO" id="GO:0043161">
    <property type="term" value="P:proteasome-mediated ubiquitin-dependent protein catabolic process"/>
    <property type="evidence" value="ECO:0007669"/>
    <property type="project" value="TreeGrafter"/>
</dbReference>
<feature type="region of interest" description="Disordered" evidence="10">
    <location>
        <begin position="442"/>
        <end position="510"/>
    </location>
</feature>
<dbReference type="AlphaFoldDB" id="A0A0D6EI32"/>
<keyword evidence="14" id="KW-1185">Reference proteome</keyword>
<dbReference type="InterPro" id="IPR057992">
    <property type="entry name" value="TPR_SYVN1_N"/>
</dbReference>
<feature type="transmembrane region" description="Helical" evidence="11">
    <location>
        <begin position="212"/>
        <end position="242"/>
    </location>
</feature>
<keyword evidence="3" id="KW-0808">Transferase</keyword>
<evidence type="ECO:0000256" key="1">
    <source>
        <dbReference type="ARBA" id="ARBA00004370"/>
    </source>
</evidence>
<feature type="compositionally biased region" description="Low complexity" evidence="10">
    <location>
        <begin position="604"/>
        <end position="625"/>
    </location>
</feature>
<feature type="compositionally biased region" description="Basic residues" evidence="10">
    <location>
        <begin position="684"/>
        <end position="693"/>
    </location>
</feature>
<evidence type="ECO:0000256" key="9">
    <source>
        <dbReference type="ARBA" id="ARBA00023136"/>
    </source>
</evidence>
<keyword evidence="7" id="KW-0862">Zinc</keyword>
<evidence type="ECO:0000313" key="13">
    <source>
        <dbReference type="EMBL" id="CEQ39657.1"/>
    </source>
</evidence>
<dbReference type="Gene3D" id="3.30.40.10">
    <property type="entry name" value="Zinc/RING finger domain, C3HC4 (zinc finger)"/>
    <property type="match status" value="1"/>
</dbReference>
<feature type="compositionally biased region" description="Pro residues" evidence="10">
    <location>
        <begin position="744"/>
        <end position="756"/>
    </location>
</feature>
<accession>A0A0D6EI32</accession>
<keyword evidence="9 11" id="KW-0472">Membrane</keyword>
<dbReference type="InterPro" id="IPR050731">
    <property type="entry name" value="HRD1_E3_ubiq-ligases"/>
</dbReference>
<evidence type="ECO:0000259" key="12">
    <source>
        <dbReference type="Pfam" id="PF25563"/>
    </source>
</evidence>
<proteinExistence type="predicted"/>
<evidence type="ECO:0000256" key="4">
    <source>
        <dbReference type="ARBA" id="ARBA00022692"/>
    </source>
</evidence>
<feature type="transmembrane region" description="Helical" evidence="11">
    <location>
        <begin position="172"/>
        <end position="191"/>
    </location>
</feature>
<dbReference type="SUPFAM" id="SSF57850">
    <property type="entry name" value="RING/U-box"/>
    <property type="match status" value="1"/>
</dbReference>
<dbReference type="GO" id="GO:0036503">
    <property type="term" value="P:ERAD pathway"/>
    <property type="evidence" value="ECO:0007669"/>
    <property type="project" value="TreeGrafter"/>
</dbReference>
<dbReference type="GO" id="GO:0008270">
    <property type="term" value="F:zinc ion binding"/>
    <property type="evidence" value="ECO:0007669"/>
    <property type="project" value="UniProtKB-KW"/>
</dbReference>
<evidence type="ECO:0000256" key="7">
    <source>
        <dbReference type="ARBA" id="ARBA00022833"/>
    </source>
</evidence>
<sequence>MAATRLQLYGIVSTTLFVWTVLNAFRQRSNLYAAAVYLSKSNACMMILWNQGIYQTVLFGKFLQAVFFGELRLIEVERLQERGWFAVTETLLALTIFKDEFESSFVLLFVSLLFLKVFHWLASDRVEMMEQAAHVSRLAHARMIGLLSLLWLVDLVLFLFSVNSILLDGPTVMIMFASEYMILLAGVWSTTMKYGINCIDMRREVPWEDKSIYVFYVELAADFFKLVTYLSFFGLILTFYGLPLNILRDVYLTLRSFLLKIRSLRRYRQATRNMDVLYPNATREEMAQMRDRTCIICREDMEYRPAHGEAEQEPAQGQHGDERREGPPEHQQPRVGSNDAPKKLPCGHVFHFHCLRSWLEQLPDLQAPPPAAAAAAQAGAAGARAAAQPGAVAAANPNVGDEALRQAQINLARNLGREAFGVIFPGVPFPPEAGPAGVLLPPPNPNAPPIPPPVPPHLRAPNTPHTLAAQDGAAVPPPATRTVPTAASPLSPSGATASSPPGATNPLARFNLPNLQLPQTGEAGLYHSPPSFAGLNLGSTSPSLASPSAFRQPTAYPGFADVAYGAYPQFGRTSGVPPPAGAPQGRSIPNLEERIKHIRERLARATGEAASGSSSAPSEHSNSATPVQPNGRTSEQPKEEPPSEPKADKGKGKENPIESDEAKAEVEDEGEGNLTPREAALRAAVRRLGKHPAHPSLPPSSSSAFTVQSVSATPRPPAPRPPSCTALRKTDTPAPWVTAAVETPLPPSRAPSPTLPPFSSSSSKAEPVLGEELHPRLSTVSPPDLPRLIPLFDPTNPSASFYPSLLSHLSSSSTLSTQPLIPAAPTGDQLSELDQLARHGIEERLRLVLGFQSRLEGLADEMRSALRAAPLSSARPEDEVVGGATDKGKQPLEGERAVGKVDGMDGERKLNGGGSEHTDV</sequence>
<comment type="pathway">
    <text evidence="2">Protein modification; protein ubiquitination.</text>
</comment>
<dbReference type="PANTHER" id="PTHR22763">
    <property type="entry name" value="RING ZINC FINGER PROTEIN"/>
    <property type="match status" value="1"/>
</dbReference>
<reference evidence="14" key="1">
    <citation type="submission" date="2015-02" db="EMBL/GenBank/DDBJ databases">
        <authorList>
            <person name="Gon?alves P."/>
        </authorList>
    </citation>
    <scope>NUCLEOTIDE SEQUENCE [LARGE SCALE GENOMIC DNA]</scope>
</reference>
<evidence type="ECO:0000313" key="14">
    <source>
        <dbReference type="Proteomes" id="UP000243876"/>
    </source>
</evidence>
<keyword evidence="6" id="KW-0863">Zinc-finger</keyword>
<dbReference type="GO" id="GO:0012505">
    <property type="term" value="C:endomembrane system"/>
    <property type="evidence" value="ECO:0007669"/>
    <property type="project" value="UniProtKB-SubCell"/>
</dbReference>
<feature type="compositionally biased region" description="Pro residues" evidence="10">
    <location>
        <begin position="442"/>
        <end position="458"/>
    </location>
</feature>
<evidence type="ECO:0000256" key="11">
    <source>
        <dbReference type="SAM" id="Phobius"/>
    </source>
</evidence>
<dbReference type="Pfam" id="PF25563">
    <property type="entry name" value="TPR_SYVN1_N"/>
    <property type="match status" value="1"/>
</dbReference>
<feature type="region of interest" description="Disordered" evidence="10">
    <location>
        <begin position="306"/>
        <end position="342"/>
    </location>
</feature>
<evidence type="ECO:0000256" key="10">
    <source>
        <dbReference type="SAM" id="MobiDB-lite"/>
    </source>
</evidence>
<evidence type="ECO:0000256" key="8">
    <source>
        <dbReference type="ARBA" id="ARBA00022989"/>
    </source>
</evidence>
<keyword evidence="4 11" id="KW-0812">Transmembrane</keyword>
<feature type="transmembrane region" description="Helical" evidence="11">
    <location>
        <begin position="6"/>
        <end position="24"/>
    </location>
</feature>
<feature type="compositionally biased region" description="Low complexity" evidence="10">
    <location>
        <begin position="480"/>
        <end position="504"/>
    </location>
</feature>
<evidence type="ECO:0000256" key="5">
    <source>
        <dbReference type="ARBA" id="ARBA00022723"/>
    </source>
</evidence>
<dbReference type="PANTHER" id="PTHR22763:SF184">
    <property type="entry name" value="E3 UBIQUITIN-PROTEIN LIGASE SYNOVIOLIN"/>
    <property type="match status" value="1"/>
</dbReference>
<feature type="region of interest" description="Disordered" evidence="10">
    <location>
        <begin position="869"/>
        <end position="920"/>
    </location>
</feature>
<dbReference type="OrthoDB" id="7759664at2759"/>
<evidence type="ECO:0000256" key="6">
    <source>
        <dbReference type="ARBA" id="ARBA00022771"/>
    </source>
</evidence>
<keyword evidence="5" id="KW-0479">Metal-binding</keyword>
<feature type="region of interest" description="Disordered" evidence="10">
    <location>
        <begin position="603"/>
        <end position="784"/>
    </location>
</feature>
<organism evidence="13 14">
    <name type="scientific">Sporidiobolus salmonicolor</name>
    <name type="common">Yeast-like fungus</name>
    <name type="synonym">Sporobolomyces salmonicolor</name>
    <dbReference type="NCBI Taxonomy" id="5005"/>
    <lineage>
        <taxon>Eukaryota</taxon>
        <taxon>Fungi</taxon>
        <taxon>Dikarya</taxon>
        <taxon>Basidiomycota</taxon>
        <taxon>Pucciniomycotina</taxon>
        <taxon>Microbotryomycetes</taxon>
        <taxon>Sporidiobolales</taxon>
        <taxon>Sporidiobolaceae</taxon>
        <taxon>Sporobolomyces</taxon>
    </lineage>
</organism>
<dbReference type="Proteomes" id="UP000243876">
    <property type="component" value="Unassembled WGS sequence"/>
</dbReference>
<feature type="compositionally biased region" description="Basic and acidic residues" evidence="10">
    <location>
        <begin position="635"/>
        <end position="665"/>
    </location>
</feature>
<feature type="compositionally biased region" description="Basic and acidic residues" evidence="10">
    <location>
        <begin position="886"/>
        <end position="920"/>
    </location>
</feature>
<gene>
    <name evidence="13" type="primary">SPOSA6832_01200</name>
</gene>
<name>A0A0D6EI32_SPOSA</name>
<feature type="domain" description="E3 ubiquitin-protein ligase synoviolin-like TPR repeats" evidence="12">
    <location>
        <begin position="5"/>
        <end position="273"/>
    </location>
</feature>